<dbReference type="InterPro" id="IPR050411">
    <property type="entry name" value="AlphaKG_dependent_hydroxylases"/>
</dbReference>
<dbReference type="PANTHER" id="PTHR10696">
    <property type="entry name" value="GAMMA-BUTYROBETAINE HYDROXYLASE-RELATED"/>
    <property type="match status" value="1"/>
</dbReference>
<dbReference type="InterPro" id="IPR003819">
    <property type="entry name" value="TauD/TfdA-like"/>
</dbReference>
<reference evidence="3 4" key="1">
    <citation type="submission" date="2015-03" db="EMBL/GenBank/DDBJ databases">
        <authorList>
            <person name="Radwan O."/>
            <person name="Al-Naeli F.A."/>
            <person name="Rendon G.A."/>
            <person name="Fields C."/>
        </authorList>
    </citation>
    <scope>NUCLEOTIDE SEQUENCE [LARGE SCALE GENOMIC DNA]</scope>
    <source>
        <strain evidence="3">CR-DP1</strain>
    </source>
</reference>
<dbReference type="EMBL" id="LAEV01001956">
    <property type="protein sequence ID" value="KKA26859.1"/>
    <property type="molecule type" value="Genomic_DNA"/>
</dbReference>
<keyword evidence="1" id="KW-0560">Oxidoreductase</keyword>
<dbReference type="AlphaFoldDB" id="A0A0F4Z8I5"/>
<dbReference type="GO" id="GO:0016491">
    <property type="term" value="F:oxidoreductase activity"/>
    <property type="evidence" value="ECO:0007669"/>
    <property type="project" value="UniProtKB-KW"/>
</dbReference>
<proteinExistence type="predicted"/>
<protein>
    <recommendedName>
        <fullName evidence="2">TauD/TfdA-like domain-containing protein</fullName>
    </recommendedName>
</protein>
<gene>
    <name evidence="3" type="ORF">TD95_002450</name>
</gene>
<sequence>MFTTAQSPAFATTGLKRSVMPTVPSPMLWTNGSSVDSSSYILELSDAQIEELHNALKQFKSLNIDGREISKENFALPTLGPLLEKATQEVHFGCGIFLVRGLKPEVIGPEDLVLLFLGISSYIGEDRGMQDALGNMLVHLRHDKEHFSGTGPTRHSNKHCDFHNDKGTDILSLFVLETAAVGGETLLASVEAVVGRLKTTHPEIVETLKSPEWNFSYKGPLHPAATRPVLYEHNGRTMMDMSFSAREIKRMSAKHKAALAVVERTARNLHVELLPVKGDMIFLNNRGVLHGRSQFFDGEYTGTLNRRHYIRLHLRNKQLSWDLPGPLRTAQTTIFDTQAGLEQRWAVWDSETQRFNIDMYDFLDSH</sequence>
<dbReference type="OrthoDB" id="272271at2759"/>
<evidence type="ECO:0000313" key="4">
    <source>
        <dbReference type="Proteomes" id="UP000033483"/>
    </source>
</evidence>
<comment type="caution">
    <text evidence="3">The sequence shown here is derived from an EMBL/GenBank/DDBJ whole genome shotgun (WGS) entry which is preliminary data.</text>
</comment>
<dbReference type="Pfam" id="PF02668">
    <property type="entry name" value="TauD"/>
    <property type="match status" value="1"/>
</dbReference>
<keyword evidence="4" id="KW-1185">Reference proteome</keyword>
<dbReference type="SUPFAM" id="SSF51197">
    <property type="entry name" value="Clavaminate synthase-like"/>
    <property type="match status" value="1"/>
</dbReference>
<dbReference type="Proteomes" id="UP000033483">
    <property type="component" value="Unassembled WGS sequence"/>
</dbReference>
<evidence type="ECO:0000313" key="3">
    <source>
        <dbReference type="EMBL" id="KKA26859.1"/>
    </source>
</evidence>
<dbReference type="InterPro" id="IPR042098">
    <property type="entry name" value="TauD-like_sf"/>
</dbReference>
<feature type="domain" description="TauD/TfdA-like" evidence="2">
    <location>
        <begin position="69"/>
        <end position="298"/>
    </location>
</feature>
<accession>A0A0F4Z8I5</accession>
<dbReference type="Gene3D" id="3.60.130.10">
    <property type="entry name" value="Clavaminate synthase-like"/>
    <property type="match status" value="1"/>
</dbReference>
<name>A0A0F4Z8I5_9PEZI</name>
<evidence type="ECO:0000256" key="1">
    <source>
        <dbReference type="ARBA" id="ARBA00023002"/>
    </source>
</evidence>
<evidence type="ECO:0000259" key="2">
    <source>
        <dbReference type="Pfam" id="PF02668"/>
    </source>
</evidence>
<organism evidence="3 4">
    <name type="scientific">Thielaviopsis punctulata</name>
    <dbReference type="NCBI Taxonomy" id="72032"/>
    <lineage>
        <taxon>Eukaryota</taxon>
        <taxon>Fungi</taxon>
        <taxon>Dikarya</taxon>
        <taxon>Ascomycota</taxon>
        <taxon>Pezizomycotina</taxon>
        <taxon>Sordariomycetes</taxon>
        <taxon>Hypocreomycetidae</taxon>
        <taxon>Microascales</taxon>
        <taxon>Ceratocystidaceae</taxon>
        <taxon>Thielaviopsis</taxon>
    </lineage>
</organism>
<dbReference type="PANTHER" id="PTHR10696:SF54">
    <property type="entry name" value="FAMILY OXIDOREDUCTASE, PUTATIVE (AFU_ORTHOLOGUE AFUA_4G13850)-RELATED"/>
    <property type="match status" value="1"/>
</dbReference>